<sequence>MNERIWGRVSLAFRSCAPIEERLVFPGGVELFIQVCRAPAVWKPAAMVIQMRLEEPGMTQTQTFGSLEQARDTLEKWRNRI</sequence>
<comment type="caution">
    <text evidence="1">The sequence shown here is derived from an EMBL/GenBank/DDBJ whole genome shotgun (WGS) entry which is preliminary data.</text>
</comment>
<name>A0ABR7HUG4_9FIRM</name>
<evidence type="ECO:0000313" key="1">
    <source>
        <dbReference type="EMBL" id="MBC5731130.1"/>
    </source>
</evidence>
<dbReference type="Proteomes" id="UP000660021">
    <property type="component" value="Unassembled WGS sequence"/>
</dbReference>
<organism evidence="1 2">
    <name type="scientific">Pseudoflavonifractor hominis</name>
    <dbReference type="NCBI Taxonomy" id="2763059"/>
    <lineage>
        <taxon>Bacteria</taxon>
        <taxon>Bacillati</taxon>
        <taxon>Bacillota</taxon>
        <taxon>Clostridia</taxon>
        <taxon>Eubacteriales</taxon>
        <taxon>Oscillospiraceae</taxon>
        <taxon>Pseudoflavonifractor</taxon>
    </lineage>
</organism>
<protein>
    <submittedName>
        <fullName evidence="1">Uncharacterized protein</fullName>
    </submittedName>
</protein>
<proteinExistence type="predicted"/>
<gene>
    <name evidence="1" type="ORF">H8S34_09845</name>
</gene>
<dbReference type="RefSeq" id="WP_186963873.1">
    <property type="nucleotide sequence ID" value="NZ_JACOPR010000005.1"/>
</dbReference>
<reference evidence="1 2" key="1">
    <citation type="submission" date="2020-08" db="EMBL/GenBank/DDBJ databases">
        <title>Genome public.</title>
        <authorList>
            <person name="Liu C."/>
            <person name="Sun Q."/>
        </authorList>
    </citation>
    <scope>NUCLEOTIDE SEQUENCE [LARGE SCALE GENOMIC DNA]</scope>
    <source>
        <strain evidence="1 2">New-38</strain>
    </source>
</reference>
<keyword evidence="2" id="KW-1185">Reference proteome</keyword>
<evidence type="ECO:0000313" key="2">
    <source>
        <dbReference type="Proteomes" id="UP000660021"/>
    </source>
</evidence>
<accession>A0ABR7HUG4</accession>
<dbReference type="EMBL" id="JACOPR010000005">
    <property type="protein sequence ID" value="MBC5731130.1"/>
    <property type="molecule type" value="Genomic_DNA"/>
</dbReference>